<gene>
    <name evidence="3" type="ORF">SAMN02745161_2554</name>
</gene>
<dbReference type="STRING" id="1121457.SAMN02745161_2554"/>
<dbReference type="Gene3D" id="3.30.450.20">
    <property type="entry name" value="PAS domain"/>
    <property type="match status" value="1"/>
</dbReference>
<dbReference type="AlphaFoldDB" id="A0A1N6I9W1"/>
<dbReference type="InterPro" id="IPR001932">
    <property type="entry name" value="PPM-type_phosphatase-like_dom"/>
</dbReference>
<dbReference type="EMBL" id="FSRG01000006">
    <property type="protein sequence ID" value="SIO28783.1"/>
    <property type="molecule type" value="Genomic_DNA"/>
</dbReference>
<name>A0A1N6I9W1_9BACT</name>
<dbReference type="InterPro" id="IPR036457">
    <property type="entry name" value="PPM-type-like_dom_sf"/>
</dbReference>
<dbReference type="PANTHER" id="PTHR43156">
    <property type="entry name" value="STAGE II SPORULATION PROTEIN E-RELATED"/>
    <property type="match status" value="1"/>
</dbReference>
<evidence type="ECO:0000313" key="3">
    <source>
        <dbReference type="EMBL" id="SIO28783.1"/>
    </source>
</evidence>
<dbReference type="OrthoDB" id="9802500at2"/>
<keyword evidence="4" id="KW-1185">Reference proteome</keyword>
<dbReference type="Proteomes" id="UP000184694">
    <property type="component" value="Unassembled WGS sequence"/>
</dbReference>
<evidence type="ECO:0000313" key="4">
    <source>
        <dbReference type="Proteomes" id="UP000184694"/>
    </source>
</evidence>
<organism evidence="3 4">
    <name type="scientific">Halodesulfovibrio marinisediminis DSM 17456</name>
    <dbReference type="NCBI Taxonomy" id="1121457"/>
    <lineage>
        <taxon>Bacteria</taxon>
        <taxon>Pseudomonadati</taxon>
        <taxon>Thermodesulfobacteriota</taxon>
        <taxon>Desulfovibrionia</taxon>
        <taxon>Desulfovibrionales</taxon>
        <taxon>Desulfovibrionaceae</taxon>
        <taxon>Halodesulfovibrio</taxon>
    </lineage>
</organism>
<dbReference type="SMART" id="SM00331">
    <property type="entry name" value="PP2C_SIG"/>
    <property type="match status" value="1"/>
</dbReference>
<dbReference type="Gene3D" id="3.60.40.10">
    <property type="entry name" value="PPM-type phosphatase domain"/>
    <property type="match status" value="1"/>
</dbReference>
<protein>
    <submittedName>
        <fullName evidence="3">Sigma-B regulation protein RsbU (Phosphoserine phosphatase)</fullName>
    </submittedName>
</protein>
<feature type="domain" description="PPM-type phosphatase" evidence="2">
    <location>
        <begin position="441"/>
        <end position="663"/>
    </location>
</feature>
<dbReference type="GO" id="GO:0016791">
    <property type="term" value="F:phosphatase activity"/>
    <property type="evidence" value="ECO:0007669"/>
    <property type="project" value="TreeGrafter"/>
</dbReference>
<evidence type="ECO:0000259" key="2">
    <source>
        <dbReference type="SMART" id="SM00331"/>
    </source>
</evidence>
<dbReference type="RefSeq" id="WP_074217324.1">
    <property type="nucleotide sequence ID" value="NZ_FSRG01000006.1"/>
</dbReference>
<accession>A0A1N6I9W1</accession>
<reference evidence="4" key="1">
    <citation type="submission" date="2016-11" db="EMBL/GenBank/DDBJ databases">
        <authorList>
            <person name="Varghese N."/>
            <person name="Submissions S."/>
        </authorList>
    </citation>
    <scope>NUCLEOTIDE SEQUENCE [LARGE SCALE GENOMIC DNA]</scope>
    <source>
        <strain evidence="4">DSM 17456</strain>
    </source>
</reference>
<dbReference type="SUPFAM" id="SSF81606">
    <property type="entry name" value="PP2C-like"/>
    <property type="match status" value="1"/>
</dbReference>
<dbReference type="Pfam" id="PF07228">
    <property type="entry name" value="SpoIIE"/>
    <property type="match status" value="1"/>
</dbReference>
<dbReference type="InterPro" id="IPR052016">
    <property type="entry name" value="Bact_Sigma-Reg"/>
</dbReference>
<dbReference type="Pfam" id="PF08269">
    <property type="entry name" value="dCache_2"/>
    <property type="match status" value="1"/>
</dbReference>
<dbReference type="PANTHER" id="PTHR43156:SF2">
    <property type="entry name" value="STAGE II SPORULATION PROTEIN E"/>
    <property type="match status" value="1"/>
</dbReference>
<proteinExistence type="predicted"/>
<dbReference type="InterPro" id="IPR004010">
    <property type="entry name" value="Double_Cache_2"/>
</dbReference>
<sequence>MSICKKFSLLIITALAFLALGVGFFSSHSVEKSMGEAQLQGVKNSVALGTLNAQSLHRTLFDWRIQEASHTKKNLQSIQAMIANIIKQAPNRPLKDVLKSFPLPAGLTLFAYNKNSSIVAKSGEDIPALKYFSTIQDIKGHYVANRMYSLAKKGKTATSLVTIKDNTNQKYFGTHQWIPEWNVVIGIWTDIGKIQNKENVLFKALTTNLSSTLQTINHGNSGYVFIMDASGKLIVPAPDLPDDISSLSNTETNNSLFSDLKQAALTPDKAITCSLPLKSLSVNSGRRWIAYVNSIKPLQWYIVGVAYLDEIQGPGKSLSLRLFFAMLGGTLLVTAGTIFLSRKLTTPLQLLAQYAHNVPNQDFMQEEKQDPLLKQMASAESADEIRRLAASFLYMDSALRARVKELMATNAQKERLTGELNAAHDIQMGLLPDHLPPERMGNCGEIDAYLTPAKEIGGDLYDFFMLDEKRLCIVIGDVSDKGVPAALFMSMTMTLIRSGVHQYTHPAKLMEIINNTLGMDNPKCMFVTLFIGILDISSGELKYANGGHNPLLLLQTDSSAPKWLEGLSGPVVGAIPNIPYTAHSITLQKGDILFAYTDGVTEAMNNEKKLFGEDALKEAFTQSANAHKTSLPSSIIDDIKNAVTTHADGAPQSDDITMLCLHYNPKANQDS</sequence>
<dbReference type="Gene3D" id="6.10.340.10">
    <property type="match status" value="1"/>
</dbReference>
<keyword evidence="1" id="KW-0378">Hydrolase</keyword>
<evidence type="ECO:0000256" key="1">
    <source>
        <dbReference type="ARBA" id="ARBA00022801"/>
    </source>
</evidence>